<comment type="caution">
    <text evidence="1">The sequence shown here is derived from an EMBL/GenBank/DDBJ whole genome shotgun (WGS) entry which is preliminary data.</text>
</comment>
<dbReference type="AlphaFoldDB" id="A0AAW8TPL7"/>
<gene>
    <name evidence="1" type="ORF">P7D36_09270</name>
</gene>
<name>A0AAW8TPL7_9ENTE</name>
<accession>A0AAW8TPL7</accession>
<proteinExistence type="predicted"/>
<reference evidence="1" key="1">
    <citation type="submission" date="2023-03" db="EMBL/GenBank/DDBJ databases">
        <authorList>
            <person name="Shen W."/>
            <person name="Cai J."/>
        </authorList>
    </citation>
    <scope>NUCLEOTIDE SEQUENCE</scope>
    <source>
        <strain evidence="1">P55-2</strain>
    </source>
</reference>
<dbReference type="RefSeq" id="WP_311800693.1">
    <property type="nucleotide sequence ID" value="NZ_JARPYS010000011.1"/>
</dbReference>
<organism evidence="1 2">
    <name type="scientific">Enterococcus dongliensis</name>
    <dbReference type="NCBI Taxonomy" id="2559925"/>
    <lineage>
        <taxon>Bacteria</taxon>
        <taxon>Bacillati</taxon>
        <taxon>Bacillota</taxon>
        <taxon>Bacilli</taxon>
        <taxon>Lactobacillales</taxon>
        <taxon>Enterococcaceae</taxon>
        <taxon>Enterococcus</taxon>
    </lineage>
</organism>
<evidence type="ECO:0000313" key="2">
    <source>
        <dbReference type="Proteomes" id="UP001245561"/>
    </source>
</evidence>
<dbReference type="EMBL" id="JARPYT010000012">
    <property type="protein sequence ID" value="MDT2637681.1"/>
    <property type="molecule type" value="Genomic_DNA"/>
</dbReference>
<evidence type="ECO:0000313" key="1">
    <source>
        <dbReference type="EMBL" id="MDT2637681.1"/>
    </source>
</evidence>
<protein>
    <submittedName>
        <fullName evidence="1">Uncharacterized protein</fullName>
    </submittedName>
</protein>
<dbReference type="Proteomes" id="UP001245561">
    <property type="component" value="Unassembled WGS sequence"/>
</dbReference>
<sequence length="58" mass="6530">MVEYDNVREALIDAFETCEGSEIKVDGKNATVEDLQELIKERLVNIADLLGLSDIYLD</sequence>